<feature type="transmembrane region" description="Helical" evidence="2">
    <location>
        <begin position="177"/>
        <end position="196"/>
    </location>
</feature>
<feature type="non-terminal residue" evidence="3">
    <location>
        <position position="1"/>
    </location>
</feature>
<protein>
    <submittedName>
        <fullName evidence="3">Uncharacterized protein</fullName>
    </submittedName>
</protein>
<organism evidence="3 4">
    <name type="scientific">Eragrostis curvula</name>
    <name type="common">weeping love grass</name>
    <dbReference type="NCBI Taxonomy" id="38414"/>
    <lineage>
        <taxon>Eukaryota</taxon>
        <taxon>Viridiplantae</taxon>
        <taxon>Streptophyta</taxon>
        <taxon>Embryophyta</taxon>
        <taxon>Tracheophyta</taxon>
        <taxon>Spermatophyta</taxon>
        <taxon>Magnoliopsida</taxon>
        <taxon>Liliopsida</taxon>
        <taxon>Poales</taxon>
        <taxon>Poaceae</taxon>
        <taxon>PACMAD clade</taxon>
        <taxon>Chloridoideae</taxon>
        <taxon>Eragrostideae</taxon>
        <taxon>Eragrostidinae</taxon>
        <taxon>Eragrostis</taxon>
    </lineage>
</organism>
<dbReference type="Proteomes" id="UP000324897">
    <property type="component" value="Unassembled WGS sequence"/>
</dbReference>
<feature type="transmembrane region" description="Helical" evidence="2">
    <location>
        <begin position="238"/>
        <end position="257"/>
    </location>
</feature>
<evidence type="ECO:0000313" key="3">
    <source>
        <dbReference type="EMBL" id="TVU02789.1"/>
    </source>
</evidence>
<dbReference type="AlphaFoldDB" id="A0A5J9SV11"/>
<dbReference type="OrthoDB" id="695478at2759"/>
<keyword evidence="2" id="KW-0812">Transmembrane</keyword>
<name>A0A5J9SV11_9POAL</name>
<dbReference type="Gramene" id="TVU02789">
    <property type="protein sequence ID" value="TVU02789"/>
    <property type="gene ID" value="EJB05_51704"/>
</dbReference>
<feature type="transmembrane region" description="Helical" evidence="2">
    <location>
        <begin position="356"/>
        <end position="378"/>
    </location>
</feature>
<feature type="transmembrane region" description="Helical" evidence="2">
    <location>
        <begin position="208"/>
        <end position="226"/>
    </location>
</feature>
<keyword evidence="4" id="KW-1185">Reference proteome</keyword>
<gene>
    <name evidence="3" type="ORF">EJB05_51704</name>
</gene>
<feature type="transmembrane region" description="Helical" evidence="2">
    <location>
        <begin position="390"/>
        <end position="411"/>
    </location>
</feature>
<comment type="caution">
    <text evidence="3">The sequence shown here is derived from an EMBL/GenBank/DDBJ whole genome shotgun (WGS) entry which is preliminary data.</text>
</comment>
<sequence>MRGAGEGGAEAASAAWGRAACVGGHRAASHHARQQPNNHSRGLGLALECPRPSPRGQSSTSFWPRAPAPPPPQSLLHAVSLSSSRRKRRRSDELVDGLLLLVEDMGILAHDYLAGLTTKNYIKEMEKENKPKEDVEKEEIRRIKGHLSICLSGMTALYWSSAADMLIKMHSTEATTAFLMTLCFLVGVLFMVTGGITATFPDSAPCKMGISGLGAWFSLVFTLASFHLGTFALHNDAAYSIISMVMCFAIITVFWGAVAQEPVVLHVFAKLAVWCMCRIVDYVVQFVSFLKRCLAEKGHWIYPLALKVVAGYHLARDYLPDSPPFLPDDFLDGVTKKNYEKGYHGKSKEEFEEGRLTEYLASCFSGLMSMYLGGAIATVVELNETHPYEALLFTIYFTVALVVMLTGVVAATFPSTCPCKMGFAGFGALQAVQFIVATFHLATFKLYLKASYLWISLIVSLSSICVFWGAIVQDPLIIVASQIGVMTQVKDPSFLLKLCFLVDLESAYQRSLP</sequence>
<proteinExistence type="predicted"/>
<reference evidence="3 4" key="1">
    <citation type="journal article" date="2019" name="Sci. Rep.">
        <title>A high-quality genome of Eragrostis curvula grass provides insights into Poaceae evolution and supports new strategies to enhance forage quality.</title>
        <authorList>
            <person name="Carballo J."/>
            <person name="Santos B.A.C.M."/>
            <person name="Zappacosta D."/>
            <person name="Garbus I."/>
            <person name="Selva J.P."/>
            <person name="Gallo C.A."/>
            <person name="Diaz A."/>
            <person name="Albertini E."/>
            <person name="Caccamo M."/>
            <person name="Echenique V."/>
        </authorList>
    </citation>
    <scope>NUCLEOTIDE SEQUENCE [LARGE SCALE GENOMIC DNA]</scope>
    <source>
        <strain evidence="4">cv. Victoria</strain>
        <tissue evidence="3">Leaf</tissue>
    </source>
</reference>
<evidence type="ECO:0000313" key="4">
    <source>
        <dbReference type="Proteomes" id="UP000324897"/>
    </source>
</evidence>
<evidence type="ECO:0000256" key="1">
    <source>
        <dbReference type="SAM" id="MobiDB-lite"/>
    </source>
</evidence>
<evidence type="ECO:0000256" key="2">
    <source>
        <dbReference type="SAM" id="Phobius"/>
    </source>
</evidence>
<dbReference type="EMBL" id="RWGY01000276">
    <property type="protein sequence ID" value="TVU02789.1"/>
    <property type="molecule type" value="Genomic_DNA"/>
</dbReference>
<feature type="transmembrane region" description="Helical" evidence="2">
    <location>
        <begin position="450"/>
        <end position="472"/>
    </location>
</feature>
<accession>A0A5J9SV11</accession>
<feature type="transmembrane region" description="Helical" evidence="2">
    <location>
        <begin position="423"/>
        <end position="444"/>
    </location>
</feature>
<keyword evidence="2" id="KW-1133">Transmembrane helix</keyword>
<feature type="region of interest" description="Disordered" evidence="1">
    <location>
        <begin position="23"/>
        <end position="87"/>
    </location>
</feature>
<keyword evidence="2" id="KW-0472">Membrane</keyword>